<dbReference type="Proteomes" id="UP000195402">
    <property type="component" value="Unassembled WGS sequence"/>
</dbReference>
<dbReference type="InParanoid" id="A0A200PMT9"/>
<keyword evidence="3" id="KW-1185">Reference proteome</keyword>
<dbReference type="EMBL" id="MVGT01004422">
    <property type="protein sequence ID" value="OUZ99524.1"/>
    <property type="molecule type" value="Genomic_DNA"/>
</dbReference>
<feature type="region of interest" description="Disordered" evidence="1">
    <location>
        <begin position="1"/>
        <end position="21"/>
    </location>
</feature>
<evidence type="ECO:0000313" key="2">
    <source>
        <dbReference type="EMBL" id="OUZ99524.1"/>
    </source>
</evidence>
<reference evidence="2 3" key="1">
    <citation type="journal article" date="2017" name="Mol. Plant">
        <title>The Genome of Medicinal Plant Macleaya cordata Provides New Insights into Benzylisoquinoline Alkaloids Metabolism.</title>
        <authorList>
            <person name="Liu X."/>
            <person name="Liu Y."/>
            <person name="Huang P."/>
            <person name="Ma Y."/>
            <person name="Qing Z."/>
            <person name="Tang Q."/>
            <person name="Cao H."/>
            <person name="Cheng P."/>
            <person name="Zheng Y."/>
            <person name="Yuan Z."/>
            <person name="Zhou Y."/>
            <person name="Liu J."/>
            <person name="Tang Z."/>
            <person name="Zhuo Y."/>
            <person name="Zhang Y."/>
            <person name="Yu L."/>
            <person name="Huang J."/>
            <person name="Yang P."/>
            <person name="Peng Q."/>
            <person name="Zhang J."/>
            <person name="Jiang W."/>
            <person name="Zhang Z."/>
            <person name="Lin K."/>
            <person name="Ro D.K."/>
            <person name="Chen X."/>
            <person name="Xiong X."/>
            <person name="Shang Y."/>
            <person name="Huang S."/>
            <person name="Zeng J."/>
        </authorList>
    </citation>
    <scope>NUCLEOTIDE SEQUENCE [LARGE SCALE GENOMIC DNA]</scope>
    <source>
        <strain evidence="3">cv. BLH2017</strain>
        <tissue evidence="2">Root</tissue>
    </source>
</reference>
<dbReference type="AlphaFoldDB" id="A0A200PMT9"/>
<evidence type="ECO:0000313" key="3">
    <source>
        <dbReference type="Proteomes" id="UP000195402"/>
    </source>
</evidence>
<evidence type="ECO:0000256" key="1">
    <source>
        <dbReference type="SAM" id="MobiDB-lite"/>
    </source>
</evidence>
<name>A0A200PMT9_MACCD</name>
<protein>
    <submittedName>
        <fullName evidence="2">Uncharacterized protein</fullName>
    </submittedName>
</protein>
<proteinExistence type="predicted"/>
<gene>
    <name evidence="2" type="ORF">BVC80_537g1</name>
</gene>
<sequence length="64" mass="7418">MMSGGFHRTRRATPLQLTSPTGESIDYWPLEHRHWSSSQKNVKFVGFLEQRIGIATPTKFRWSA</sequence>
<comment type="caution">
    <text evidence="2">The sequence shown here is derived from an EMBL/GenBank/DDBJ whole genome shotgun (WGS) entry which is preliminary data.</text>
</comment>
<accession>A0A200PMT9</accession>
<organism evidence="2 3">
    <name type="scientific">Macleaya cordata</name>
    <name type="common">Five-seeded plume-poppy</name>
    <name type="synonym">Bocconia cordata</name>
    <dbReference type="NCBI Taxonomy" id="56857"/>
    <lineage>
        <taxon>Eukaryota</taxon>
        <taxon>Viridiplantae</taxon>
        <taxon>Streptophyta</taxon>
        <taxon>Embryophyta</taxon>
        <taxon>Tracheophyta</taxon>
        <taxon>Spermatophyta</taxon>
        <taxon>Magnoliopsida</taxon>
        <taxon>Ranunculales</taxon>
        <taxon>Papaveraceae</taxon>
        <taxon>Papaveroideae</taxon>
        <taxon>Macleaya</taxon>
    </lineage>
</organism>